<dbReference type="EMBL" id="CP059265">
    <property type="protein sequence ID" value="QLQ31684.1"/>
    <property type="molecule type" value="Genomic_DNA"/>
</dbReference>
<proteinExistence type="predicted"/>
<reference evidence="1" key="1">
    <citation type="submission" date="2020-06" db="EMBL/GenBank/DDBJ databases">
        <title>Analysis procedures for assessing recovery of high quality, complete, closed genomes from Nanopore long read metagenome sequencing.</title>
        <authorList>
            <person name="Bessarab I."/>
            <person name="Arumugam K."/>
            <person name="Haryono M."/>
            <person name="Liu X."/>
            <person name="Roy S."/>
            <person name="Zuniga-Montanez R.E."/>
            <person name="Qiu G."/>
            <person name="Drautz-Moses D.I."/>
            <person name="Law Y.Y."/>
            <person name="Wuertz S."/>
            <person name="Lauro F.M."/>
            <person name="Huson D.H."/>
            <person name="Williams R.B."/>
        </authorList>
    </citation>
    <scope>NUCLEOTIDE SEQUENCE [LARGE SCALE GENOMIC DNA]</scope>
    <source>
        <strain evidence="1">SSD2</strain>
    </source>
</reference>
<evidence type="ECO:0000313" key="1">
    <source>
        <dbReference type="EMBL" id="QLQ31684.1"/>
    </source>
</evidence>
<name>A0A7L6ARJ0_9GAMM</name>
<dbReference type="AlphaFoldDB" id="A0A7L6ARJ0"/>
<keyword evidence="2" id="KW-1185">Reference proteome</keyword>
<sequence>MDRHADPASSVIEAKQRLRAATARIDYLAPVKNAIRCQRRVLPLPPGYYGTGWARTACHRAC</sequence>
<protein>
    <submittedName>
        <fullName evidence="1">Uncharacterized protein</fullName>
    </submittedName>
</protein>
<gene>
    <name evidence="1" type="ORF">HZT40_08880</name>
</gene>
<dbReference type="Proteomes" id="UP000510621">
    <property type="component" value="Chromosome"/>
</dbReference>
<evidence type="ECO:0000313" key="2">
    <source>
        <dbReference type="Proteomes" id="UP000510621"/>
    </source>
</evidence>
<organism evidence="1 2">
    <name type="scientific">Candidatus Thiothrix singaporensis</name>
    <dbReference type="NCBI Taxonomy" id="2799669"/>
    <lineage>
        <taxon>Bacteria</taxon>
        <taxon>Pseudomonadati</taxon>
        <taxon>Pseudomonadota</taxon>
        <taxon>Gammaproteobacteria</taxon>
        <taxon>Thiotrichales</taxon>
        <taxon>Thiotrichaceae</taxon>
        <taxon>Thiothrix</taxon>
    </lineage>
</organism>
<dbReference type="KEGG" id="this:HZT40_08880"/>
<accession>A0A7L6ARJ0</accession>